<dbReference type="Proteomes" id="UP000559626">
    <property type="component" value="Unassembled WGS sequence"/>
</dbReference>
<organism evidence="2 3">
    <name type="scientific">Hymenobacter polaris</name>
    <dbReference type="NCBI Taxonomy" id="2682546"/>
    <lineage>
        <taxon>Bacteria</taxon>
        <taxon>Pseudomonadati</taxon>
        <taxon>Bacteroidota</taxon>
        <taxon>Cytophagia</taxon>
        <taxon>Cytophagales</taxon>
        <taxon>Hymenobacteraceae</taxon>
        <taxon>Hymenobacter</taxon>
    </lineage>
</organism>
<dbReference type="RefSeq" id="WP_169533377.1">
    <property type="nucleotide sequence ID" value="NZ_JABBGH010000003.1"/>
</dbReference>
<feature type="signal peptide" evidence="1">
    <location>
        <begin position="1"/>
        <end position="18"/>
    </location>
</feature>
<name>A0A7Y0AID1_9BACT</name>
<proteinExistence type="predicted"/>
<keyword evidence="1" id="KW-0732">Signal</keyword>
<evidence type="ECO:0000256" key="1">
    <source>
        <dbReference type="SAM" id="SignalP"/>
    </source>
</evidence>
<evidence type="ECO:0000313" key="2">
    <source>
        <dbReference type="EMBL" id="NML67727.1"/>
    </source>
</evidence>
<keyword evidence="3" id="KW-1185">Reference proteome</keyword>
<gene>
    <name evidence="2" type="ORF">HHL22_21205</name>
</gene>
<protein>
    <submittedName>
        <fullName evidence="2">Uncharacterized protein</fullName>
    </submittedName>
</protein>
<reference evidence="2 3" key="1">
    <citation type="submission" date="2020-04" db="EMBL/GenBank/DDBJ databases">
        <title>Hymenobacter polaris sp. nov., isolated from Arctic soil.</title>
        <authorList>
            <person name="Dahal R.H."/>
        </authorList>
    </citation>
    <scope>NUCLEOTIDE SEQUENCE [LARGE SCALE GENOMIC DNA]</scope>
    <source>
        <strain evidence="2 3">RP-2-7</strain>
    </source>
</reference>
<dbReference type="AlphaFoldDB" id="A0A7Y0AID1"/>
<accession>A0A7Y0AID1</accession>
<feature type="chain" id="PRO_5031357359" evidence="1">
    <location>
        <begin position="19"/>
        <end position="537"/>
    </location>
</feature>
<comment type="caution">
    <text evidence="2">The sequence shown here is derived from an EMBL/GenBank/DDBJ whole genome shotgun (WGS) entry which is preliminary data.</text>
</comment>
<sequence length="537" mass="59759">MRQFLTILLVLGALGARAQRHPAPPPPPDAPQQLARAELLLDPDLDEVQVQALPADTSVVLFIRHQAPGQRQVRYAFQRYGLQLRLRDEEAVEIPAEFELRRMCSEPGVVYALFSALDGKGRLLAAAYDVRGGQVRVQAFDTKLTRQVGALKALNGRLLANVSLSDDQHQTVLLLDVASGKFQFLPTVYEPLNSELTSVADRPGRRAEFVLSQSNGRKQRLMLKRLSAEQGELLNSEMVQTESERSLLTAQLSPPADTTTRLLAGTYALRDVQYAQGLFATDLTKSANAASKSALRFYDFRRLRHFFDYLNPAHEARLRDRAARREARAAAPIRWRYHLLLHELLPQPGGGYTLVAEVYTPQYTYPSNGYGNGMFTPLATTYAGGPRTLGMPGGYYGGGRVLLGFRTSHVLVCGFDKRGGLLWDNTYVVTSDVVRSELEEAVQPLTLADGRVVLAYLNTENELHYKCINQGEAGANDRQVPLLTYSTDGKTPDKVLHTSQPELMPWAENQFVASGFQRVRSGQGPERQVFFLQALRF</sequence>
<dbReference type="EMBL" id="JABBGH010000003">
    <property type="protein sequence ID" value="NML67727.1"/>
    <property type="molecule type" value="Genomic_DNA"/>
</dbReference>
<evidence type="ECO:0000313" key="3">
    <source>
        <dbReference type="Proteomes" id="UP000559626"/>
    </source>
</evidence>